<protein>
    <submittedName>
        <fullName evidence="3">SDR family oxidoreductase</fullName>
    </submittedName>
</protein>
<reference evidence="3 4" key="1">
    <citation type="journal article" date="2017" name="Int. J. Syst. Evol. Microbiol.">
        <title>Gemmobacter straminiformis sp. nov., isolated from an artificial fountain.</title>
        <authorList>
            <person name="Kang J.Y."/>
            <person name="Kim M.J."/>
            <person name="Chun J."/>
            <person name="Son K.P."/>
            <person name="Jahng K.Y."/>
        </authorList>
    </citation>
    <scope>NUCLEOTIDE SEQUENCE [LARGE SCALE GENOMIC DNA]</scope>
    <source>
        <strain evidence="3 4">CAM-8</strain>
    </source>
</reference>
<dbReference type="PANTHER" id="PTHR43296">
    <property type="entry name" value="PEROXISOMAL 2,4-DIENOYL-COA REDUCTASE"/>
    <property type="match status" value="1"/>
</dbReference>
<dbReference type="SUPFAM" id="SSF51735">
    <property type="entry name" value="NAD(P)-binding Rossmann-fold domains"/>
    <property type="match status" value="1"/>
</dbReference>
<sequence>MWLFCCAVGYPHLKCAPHGGRLIAISTIRALKGWPGCARAAAAKAGVMPLIRSLAVEWGPEGILCNRVAPGPIGGTEGVKRLHEETGQSTAQSIGQSIGLPAGRPGRAEDVAQAALYLC</sequence>
<organism evidence="3 4">
    <name type="scientific">Paragemmobacter straminiformis</name>
    <dbReference type="NCBI Taxonomy" id="2045119"/>
    <lineage>
        <taxon>Bacteria</taxon>
        <taxon>Pseudomonadati</taxon>
        <taxon>Pseudomonadota</taxon>
        <taxon>Alphaproteobacteria</taxon>
        <taxon>Rhodobacterales</taxon>
        <taxon>Paracoccaceae</taxon>
        <taxon>Paragemmobacter</taxon>
    </lineage>
</organism>
<dbReference type="InterPro" id="IPR045017">
    <property type="entry name" value="DECR2-like"/>
</dbReference>
<comment type="caution">
    <text evidence="3">The sequence shown here is derived from an EMBL/GenBank/DDBJ whole genome shotgun (WGS) entry which is preliminary data.</text>
</comment>
<evidence type="ECO:0000313" key="3">
    <source>
        <dbReference type="EMBL" id="MBC2834035.1"/>
    </source>
</evidence>
<dbReference type="AlphaFoldDB" id="A0A842I3B8"/>
<evidence type="ECO:0000256" key="2">
    <source>
        <dbReference type="ARBA" id="ARBA00023002"/>
    </source>
</evidence>
<dbReference type="EMBL" id="JACLQD010000001">
    <property type="protein sequence ID" value="MBC2834035.1"/>
    <property type="molecule type" value="Genomic_DNA"/>
</dbReference>
<gene>
    <name evidence="3" type="ORF">H7F16_00855</name>
</gene>
<dbReference type="GO" id="GO:0009062">
    <property type="term" value="P:fatty acid catabolic process"/>
    <property type="evidence" value="ECO:0007669"/>
    <property type="project" value="InterPro"/>
</dbReference>
<dbReference type="GO" id="GO:0008670">
    <property type="term" value="F:2,4-dienoyl-CoA reductase (NADPH) activity"/>
    <property type="evidence" value="ECO:0007669"/>
    <property type="project" value="InterPro"/>
</dbReference>
<dbReference type="Gene3D" id="3.40.50.720">
    <property type="entry name" value="NAD(P)-binding Rossmann-like Domain"/>
    <property type="match status" value="1"/>
</dbReference>
<keyword evidence="4" id="KW-1185">Reference proteome</keyword>
<dbReference type="PRINTS" id="PR00081">
    <property type="entry name" value="GDHRDH"/>
</dbReference>
<dbReference type="InterPro" id="IPR036291">
    <property type="entry name" value="NAD(P)-bd_dom_sf"/>
</dbReference>
<accession>A0A842I3B8</accession>
<evidence type="ECO:0000256" key="1">
    <source>
        <dbReference type="ARBA" id="ARBA00022857"/>
    </source>
</evidence>
<evidence type="ECO:0000313" key="4">
    <source>
        <dbReference type="Proteomes" id="UP000555411"/>
    </source>
</evidence>
<proteinExistence type="predicted"/>
<dbReference type="PANTHER" id="PTHR43296:SF2">
    <property type="entry name" value="PEROXISOMAL 2,4-DIENOYL-COA REDUCTASE [(3E)-ENOYL-COA-PRODUCING]"/>
    <property type="match status" value="1"/>
</dbReference>
<dbReference type="InterPro" id="IPR002347">
    <property type="entry name" value="SDR_fam"/>
</dbReference>
<keyword evidence="1" id="KW-0521">NADP</keyword>
<name>A0A842I3B8_9RHOB</name>
<dbReference type="Proteomes" id="UP000555411">
    <property type="component" value="Unassembled WGS sequence"/>
</dbReference>
<dbReference type="Pfam" id="PF13561">
    <property type="entry name" value="adh_short_C2"/>
    <property type="match status" value="1"/>
</dbReference>
<keyword evidence="2" id="KW-0560">Oxidoreductase</keyword>